<dbReference type="Pfam" id="PF01874">
    <property type="entry name" value="CitG"/>
    <property type="match status" value="1"/>
</dbReference>
<name>A0ABY7A9E9_9FIRM</name>
<dbReference type="InterPro" id="IPR017555">
    <property type="entry name" value="TriPribosyl-deP-CoA_syn"/>
</dbReference>
<dbReference type="Proteomes" id="UP001163115">
    <property type="component" value="Chromosome"/>
</dbReference>
<proteinExistence type="inferred from homology"/>
<dbReference type="EMBL" id="CP113524">
    <property type="protein sequence ID" value="WAJ23295.1"/>
    <property type="molecule type" value="Genomic_DNA"/>
</dbReference>
<dbReference type="NCBIfam" id="TIGR03132">
    <property type="entry name" value="malonate_mdcB"/>
    <property type="match status" value="1"/>
</dbReference>
<evidence type="ECO:0000256" key="5">
    <source>
        <dbReference type="HAMAP-Rule" id="MF_00397"/>
    </source>
</evidence>
<dbReference type="GO" id="GO:0046917">
    <property type="term" value="F:triphosphoribosyl-dephospho-CoA synthase activity"/>
    <property type="evidence" value="ECO:0007669"/>
    <property type="project" value="UniProtKB-EC"/>
</dbReference>
<keyword evidence="3 5" id="KW-0547">Nucleotide-binding</keyword>
<evidence type="ECO:0000256" key="1">
    <source>
        <dbReference type="ARBA" id="ARBA00001210"/>
    </source>
</evidence>
<dbReference type="NCBIfam" id="TIGR03125">
    <property type="entry name" value="citrate_citG"/>
    <property type="match status" value="1"/>
</dbReference>
<dbReference type="InterPro" id="IPR017551">
    <property type="entry name" value="TriPribosyl-deP-CoA_syn_CitG"/>
</dbReference>
<keyword evidence="4 5" id="KW-0067">ATP-binding</keyword>
<dbReference type="Gene3D" id="1.10.4200.10">
    <property type="entry name" value="Triphosphoribosyl-dephospho-CoA protein"/>
    <property type="match status" value="1"/>
</dbReference>
<evidence type="ECO:0000256" key="4">
    <source>
        <dbReference type="ARBA" id="ARBA00022840"/>
    </source>
</evidence>
<keyword evidence="6" id="KW-0328">Glycosyltransferase</keyword>
<sequence length="305" mass="33739">MDKNDKIAERIGDMAYRALLEEVYTSPKPGLVDLYSNGAHKDMDVSTFERSADALKPYFAAMAQEGIKHKDSPFEIFSNIRRLGIDAEKAMYHATAGVNTHKGLIFNMGILSAAVGACIERDDTVTLYSLMEMEQAMVRDTLLKEVHGMRDFTSNGEKNLQKYGTMGARGEAISGYQSIRTISLPVMAKGISEGRDFNLVKLQTLFALMSQVDDSNIIARHNLEALHEVKGLAKEFLSSGGAYQEEAVSILKRMDKDFIDRNISAGGCADLLAVTIFLADLLWDGSKEFSEVNEFDIKKGQRPMG</sequence>
<dbReference type="PANTHER" id="PTHR30201">
    <property type="entry name" value="TRIPHOSPHORIBOSYL-DEPHOSPHO-COA SYNTHASE"/>
    <property type="match status" value="1"/>
</dbReference>
<dbReference type="InterPro" id="IPR002736">
    <property type="entry name" value="CitG"/>
</dbReference>
<dbReference type="EC" id="2.4.2.52" evidence="5"/>
<dbReference type="GO" id="GO:0016757">
    <property type="term" value="F:glycosyltransferase activity"/>
    <property type="evidence" value="ECO:0007669"/>
    <property type="project" value="UniProtKB-KW"/>
</dbReference>
<organism evidence="6 7">
    <name type="scientific">Lacrimispora xylanolytica</name>
    <dbReference type="NCBI Taxonomy" id="29375"/>
    <lineage>
        <taxon>Bacteria</taxon>
        <taxon>Bacillati</taxon>
        <taxon>Bacillota</taxon>
        <taxon>Clostridia</taxon>
        <taxon>Lachnospirales</taxon>
        <taxon>Lachnospiraceae</taxon>
        <taxon>Lacrimispora</taxon>
    </lineage>
</organism>
<evidence type="ECO:0000256" key="2">
    <source>
        <dbReference type="ARBA" id="ARBA00022679"/>
    </source>
</evidence>
<accession>A0ABY7A9E9</accession>
<dbReference type="HAMAP" id="MF_00397">
    <property type="entry name" value="CitG"/>
    <property type="match status" value="1"/>
</dbReference>
<keyword evidence="7" id="KW-1185">Reference proteome</keyword>
<comment type="similarity">
    <text evidence="5">Belongs to the CitG/MdcB family.</text>
</comment>
<gene>
    <name evidence="5 6" type="primary">citG</name>
    <name evidence="6" type="ORF">OW255_17255</name>
</gene>
<dbReference type="RefSeq" id="WP_268114773.1">
    <property type="nucleotide sequence ID" value="NZ_CP113524.1"/>
</dbReference>
<evidence type="ECO:0000256" key="3">
    <source>
        <dbReference type="ARBA" id="ARBA00022741"/>
    </source>
</evidence>
<comment type="catalytic activity">
    <reaction evidence="1 5">
        <text>3'-dephospho-CoA + ATP = 2'-(5''-triphospho-alpha-D-ribosyl)-3'-dephospho-CoA + adenine</text>
        <dbReference type="Rhea" id="RHEA:15117"/>
        <dbReference type="ChEBI" id="CHEBI:16708"/>
        <dbReference type="ChEBI" id="CHEBI:30616"/>
        <dbReference type="ChEBI" id="CHEBI:57328"/>
        <dbReference type="ChEBI" id="CHEBI:61378"/>
        <dbReference type="EC" id="2.4.2.52"/>
    </reaction>
</comment>
<reference evidence="6" key="1">
    <citation type="submission" date="2022-11" db="EMBL/GenBank/DDBJ databases">
        <title>Lacrimispora xylanolytica sy1, complete genome.</title>
        <authorList>
            <person name="Choi S."/>
        </authorList>
    </citation>
    <scope>NUCLEOTIDE SEQUENCE</scope>
    <source>
        <strain evidence="6">Sy1</strain>
    </source>
</reference>
<evidence type="ECO:0000313" key="6">
    <source>
        <dbReference type="EMBL" id="WAJ23295.1"/>
    </source>
</evidence>
<keyword evidence="2 5" id="KW-0808">Transferase</keyword>
<evidence type="ECO:0000313" key="7">
    <source>
        <dbReference type="Proteomes" id="UP001163115"/>
    </source>
</evidence>
<protein>
    <recommendedName>
        <fullName evidence="5">Probable 2-(5''-triphosphoribosyl)-3'-dephosphocoenzyme-A synthase</fullName>
        <shortName evidence="5">2-(5''-triphosphoribosyl)-3'-dephospho-CoA synthase</shortName>
        <ecNumber evidence="5">2.4.2.52</ecNumber>
    </recommendedName>
</protein>
<dbReference type="PANTHER" id="PTHR30201:SF2">
    <property type="entry name" value="2-(5''-TRIPHOSPHORIBOSYL)-3'-DEPHOSPHOCOENZYME-A SYNTHASE"/>
    <property type="match status" value="1"/>
</dbReference>